<feature type="domain" description="SGNH hydrolase-type esterase" evidence="1">
    <location>
        <begin position="113"/>
        <end position="274"/>
    </location>
</feature>
<gene>
    <name evidence="2" type="ORF">Q4F19_18005</name>
</gene>
<dbReference type="RefSeq" id="WP_303545612.1">
    <property type="nucleotide sequence ID" value="NZ_JAUOTP010000010.1"/>
</dbReference>
<keyword evidence="3" id="KW-1185">Reference proteome</keyword>
<sequence>MQLSRETRHSVPIRRLPGWWATLLIAVFAAPVVQAQAQVAGPSRVGEYACPPVPEVLLVRRAASGEPPLPTPADLEAYRQYSQVLAANDWAYLCRYRDENLRLTAAPRPRVVLFGDSITENWKQRDPALFTEGVIDRGVSGQTTPQMLVRFYQDVIALHPRVVHILAGTNDIAGNTGPTSDAQFQDNIRAMVDLARANGIAIILASIPPAASFPWKPELRPAGRIDAWNAWLRTYAQQQKLVFVDYHAVLADSAGGLKPEFGTDAVHPSHVGYRQMDAPFRRALAQAEAR</sequence>
<reference evidence="2" key="1">
    <citation type="submission" date="2023-07" db="EMBL/GenBank/DDBJ databases">
        <authorList>
            <person name="Kim M."/>
        </authorList>
    </citation>
    <scope>NUCLEOTIDE SEQUENCE</scope>
    <source>
        <strain evidence="2">BIUV-7</strain>
    </source>
</reference>
<dbReference type="Proteomes" id="UP001169764">
    <property type="component" value="Unassembled WGS sequence"/>
</dbReference>
<proteinExistence type="predicted"/>
<keyword evidence="2" id="KW-0378">Hydrolase</keyword>
<dbReference type="SUPFAM" id="SSF52266">
    <property type="entry name" value="SGNH hydrolase"/>
    <property type="match status" value="1"/>
</dbReference>
<accession>A0ABT8YD39</accession>
<protein>
    <submittedName>
        <fullName evidence="2">SGNH/GDSL hydrolase family protein</fullName>
    </submittedName>
</protein>
<dbReference type="InterPro" id="IPR036514">
    <property type="entry name" value="SGNH_hydro_sf"/>
</dbReference>
<dbReference type="PANTHER" id="PTHR30383:SF5">
    <property type="entry name" value="SGNH HYDROLASE-TYPE ESTERASE DOMAIN-CONTAINING PROTEIN"/>
    <property type="match status" value="1"/>
</dbReference>
<comment type="caution">
    <text evidence="2">The sequence shown here is derived from an EMBL/GenBank/DDBJ whole genome shotgun (WGS) entry which is preliminary data.</text>
</comment>
<dbReference type="PANTHER" id="PTHR30383">
    <property type="entry name" value="THIOESTERASE 1/PROTEASE 1/LYSOPHOSPHOLIPASE L1"/>
    <property type="match status" value="1"/>
</dbReference>
<dbReference type="CDD" id="cd04501">
    <property type="entry name" value="SGNH_hydrolase_like_4"/>
    <property type="match status" value="1"/>
</dbReference>
<evidence type="ECO:0000313" key="2">
    <source>
        <dbReference type="EMBL" id="MDO6416285.1"/>
    </source>
</evidence>
<dbReference type="Gene3D" id="3.40.50.1110">
    <property type="entry name" value="SGNH hydrolase"/>
    <property type="match status" value="1"/>
</dbReference>
<name>A0ABT8YD39_9SPHN</name>
<dbReference type="InterPro" id="IPR013830">
    <property type="entry name" value="SGNH_hydro"/>
</dbReference>
<dbReference type="EMBL" id="JAUOTP010000010">
    <property type="protein sequence ID" value="MDO6416285.1"/>
    <property type="molecule type" value="Genomic_DNA"/>
</dbReference>
<dbReference type="Pfam" id="PF13472">
    <property type="entry name" value="Lipase_GDSL_2"/>
    <property type="match status" value="1"/>
</dbReference>
<dbReference type="GO" id="GO:0016787">
    <property type="term" value="F:hydrolase activity"/>
    <property type="evidence" value="ECO:0007669"/>
    <property type="project" value="UniProtKB-KW"/>
</dbReference>
<evidence type="ECO:0000313" key="3">
    <source>
        <dbReference type="Proteomes" id="UP001169764"/>
    </source>
</evidence>
<organism evidence="2 3">
    <name type="scientific">Sphingomonas natans</name>
    <dbReference type="NCBI Taxonomy" id="3063330"/>
    <lineage>
        <taxon>Bacteria</taxon>
        <taxon>Pseudomonadati</taxon>
        <taxon>Pseudomonadota</taxon>
        <taxon>Alphaproteobacteria</taxon>
        <taxon>Sphingomonadales</taxon>
        <taxon>Sphingomonadaceae</taxon>
        <taxon>Sphingomonas</taxon>
    </lineage>
</organism>
<evidence type="ECO:0000259" key="1">
    <source>
        <dbReference type="Pfam" id="PF13472"/>
    </source>
</evidence>
<dbReference type="InterPro" id="IPR051532">
    <property type="entry name" value="Ester_Hydrolysis_Enzymes"/>
</dbReference>